<dbReference type="NCBIfam" id="TIGR00281">
    <property type="entry name" value="SMC-Scp complex subunit ScpB"/>
    <property type="match status" value="1"/>
</dbReference>
<evidence type="ECO:0000256" key="4">
    <source>
        <dbReference type="ARBA" id="ARBA00023306"/>
    </source>
</evidence>
<reference evidence="6 9" key="3">
    <citation type="journal article" date="2019" name="Nat. Med.">
        <title>A library of human gut bacterial isolates paired with longitudinal multiomics data enables mechanistic microbiome research.</title>
        <authorList>
            <person name="Poyet M."/>
            <person name="Groussin M."/>
            <person name="Gibbons S.M."/>
            <person name="Avila-Pacheco J."/>
            <person name="Jiang X."/>
            <person name="Kearney S.M."/>
            <person name="Perrotta A.R."/>
            <person name="Berdy B."/>
            <person name="Zhao S."/>
            <person name="Lieberman T.D."/>
            <person name="Swanson P.K."/>
            <person name="Smith M."/>
            <person name="Roesemann S."/>
            <person name="Alexander J.E."/>
            <person name="Rich S.A."/>
            <person name="Livny J."/>
            <person name="Vlamakis H."/>
            <person name="Clish C."/>
            <person name="Bullock K."/>
            <person name="Deik A."/>
            <person name="Scott J."/>
            <person name="Pierce K.A."/>
            <person name="Xavier R.J."/>
            <person name="Alm E.J."/>
        </authorList>
    </citation>
    <scope>NUCLEOTIDE SEQUENCE [LARGE SCALE GENOMIC DNA]</scope>
    <source>
        <strain evidence="6 9">BIOML-A2</strain>
    </source>
</reference>
<evidence type="ECO:0000313" key="9">
    <source>
        <dbReference type="Proteomes" id="UP000474718"/>
    </source>
</evidence>
<keyword evidence="2 5" id="KW-0132">Cell division</keyword>
<dbReference type="HAMAP" id="MF_01804">
    <property type="entry name" value="ScpB"/>
    <property type="match status" value="1"/>
</dbReference>
<comment type="caution">
    <text evidence="7">The sequence shown here is derived from an EMBL/GenBank/DDBJ whole genome shotgun (WGS) entry which is preliminary data.</text>
</comment>
<dbReference type="EMBL" id="FQVY01000001">
    <property type="protein sequence ID" value="SHF69147.1"/>
    <property type="molecule type" value="Genomic_DNA"/>
</dbReference>
<evidence type="ECO:0000313" key="6">
    <source>
        <dbReference type="EMBL" id="MZL68695.1"/>
    </source>
</evidence>
<evidence type="ECO:0000256" key="3">
    <source>
        <dbReference type="ARBA" id="ARBA00022829"/>
    </source>
</evidence>
<proteinExistence type="inferred from homology"/>
<accession>A0AAQ1MBB1</accession>
<dbReference type="GO" id="GO:0006260">
    <property type="term" value="P:DNA replication"/>
    <property type="evidence" value="ECO:0007669"/>
    <property type="project" value="UniProtKB-UniRule"/>
</dbReference>
<reference evidence="8" key="2">
    <citation type="submission" date="2016-11" db="EMBL/GenBank/DDBJ databases">
        <authorList>
            <person name="Jaros S."/>
            <person name="Januszkiewicz K."/>
            <person name="Wedrychowicz H."/>
        </authorList>
    </citation>
    <scope>NUCLEOTIDE SEQUENCE [LARGE SCALE GENOMIC DNA]</scope>
    <source>
        <strain evidence="8">DSM 4029</strain>
    </source>
</reference>
<sequence length="191" mass="20970">MDINHAKGAVEAVLFAYAEPLSPKKLSEILEIEVSTVKNVCKLIQDDCERPGSGLALLQLGEGYQLATKKAYSEEVKRALDVKRNTPLSQAAFEVLAIIAYNQPVTRSFIEQVRGIDSSSTVVNLVEKGLVAEQGRLDLPGRPMAYKTTDNFLRCFGLRSLEDLPQVERFAELAAEESAEGPEETEEPAES</sequence>
<comment type="similarity">
    <text evidence="5">Belongs to the ScpB family.</text>
</comment>
<dbReference type="AlphaFoldDB" id="A0AAQ1MBB1"/>
<keyword evidence="1 5" id="KW-0963">Cytoplasm</keyword>
<keyword evidence="3 5" id="KW-0159">Chromosome partition</keyword>
<dbReference type="InterPro" id="IPR036388">
    <property type="entry name" value="WH-like_DNA-bd_sf"/>
</dbReference>
<protein>
    <recommendedName>
        <fullName evidence="5">Segregation and condensation protein B</fullName>
    </recommendedName>
</protein>
<dbReference type="PANTHER" id="PTHR34298">
    <property type="entry name" value="SEGREGATION AND CONDENSATION PROTEIN B"/>
    <property type="match status" value="1"/>
</dbReference>
<dbReference type="InterPro" id="IPR005234">
    <property type="entry name" value="ScpB_csome_segregation"/>
</dbReference>
<gene>
    <name evidence="5 6" type="primary">scpB</name>
    <name evidence="6" type="ORF">GT747_02755</name>
    <name evidence="7" type="ORF">SAMN05444424_0353</name>
</gene>
<name>A0AAQ1MBB1_9FIRM</name>
<dbReference type="EMBL" id="WWVX01000001">
    <property type="protein sequence ID" value="MZL68695.1"/>
    <property type="molecule type" value="Genomic_DNA"/>
</dbReference>
<dbReference type="Proteomes" id="UP000474718">
    <property type="component" value="Unassembled WGS sequence"/>
</dbReference>
<comment type="subunit">
    <text evidence="5">Homodimer. Homodimerization may be required to stabilize the binding of ScpA to the Smc head domains. Component of a cohesin-like complex composed of ScpA, ScpB and the Smc homodimer, in which ScpA and ScpB bind to the head domain of Smc. The presence of the three proteins is required for the association of the complex with DNA.</text>
</comment>
<evidence type="ECO:0000256" key="2">
    <source>
        <dbReference type="ARBA" id="ARBA00022618"/>
    </source>
</evidence>
<dbReference type="PANTHER" id="PTHR34298:SF2">
    <property type="entry name" value="SEGREGATION AND CONDENSATION PROTEIN B"/>
    <property type="match status" value="1"/>
</dbReference>
<dbReference type="Proteomes" id="UP000184089">
    <property type="component" value="Unassembled WGS sequence"/>
</dbReference>
<keyword evidence="9" id="KW-1185">Reference proteome</keyword>
<organism evidence="7 8">
    <name type="scientific">Bittarella massiliensis</name>
    <name type="common">ex Durand et al. 2017</name>
    <dbReference type="NCBI Taxonomy" id="1720313"/>
    <lineage>
        <taxon>Bacteria</taxon>
        <taxon>Bacillati</taxon>
        <taxon>Bacillota</taxon>
        <taxon>Clostridia</taxon>
        <taxon>Eubacteriales</taxon>
        <taxon>Oscillospiraceae</taxon>
        <taxon>Bittarella (ex Durand et al. 2017)</taxon>
    </lineage>
</organism>
<comment type="function">
    <text evidence="5">Participates in chromosomal partition during cell division. May act via the formation of a condensin-like complex containing Smc and ScpA that pull DNA away from mid-cell into both cell halves.</text>
</comment>
<dbReference type="Gene3D" id="1.10.10.10">
    <property type="entry name" value="Winged helix-like DNA-binding domain superfamily/Winged helix DNA-binding domain"/>
    <property type="match status" value="2"/>
</dbReference>
<evidence type="ECO:0000313" key="8">
    <source>
        <dbReference type="Proteomes" id="UP000184089"/>
    </source>
</evidence>
<evidence type="ECO:0000313" key="7">
    <source>
        <dbReference type="EMBL" id="SHF69147.1"/>
    </source>
</evidence>
<dbReference type="GO" id="GO:0005737">
    <property type="term" value="C:cytoplasm"/>
    <property type="evidence" value="ECO:0007669"/>
    <property type="project" value="UniProtKB-SubCell"/>
</dbReference>
<comment type="subcellular location">
    <subcellularLocation>
        <location evidence="5">Cytoplasm</location>
    </subcellularLocation>
    <text evidence="5">Associated with two foci at the outer edges of the nucleoid region in young cells, and at four foci within both cell halves in older cells.</text>
</comment>
<dbReference type="Pfam" id="PF04079">
    <property type="entry name" value="SMC_ScpB"/>
    <property type="match status" value="1"/>
</dbReference>
<dbReference type="InterPro" id="IPR036390">
    <property type="entry name" value="WH_DNA-bd_sf"/>
</dbReference>
<dbReference type="RefSeq" id="WP_021660939.1">
    <property type="nucleotide sequence ID" value="NZ_FQVY01000001.1"/>
</dbReference>
<evidence type="ECO:0000256" key="1">
    <source>
        <dbReference type="ARBA" id="ARBA00022490"/>
    </source>
</evidence>
<keyword evidence="4 5" id="KW-0131">Cell cycle</keyword>
<dbReference type="PIRSF" id="PIRSF019345">
    <property type="entry name" value="ScpB"/>
    <property type="match status" value="1"/>
</dbReference>
<dbReference type="SUPFAM" id="SSF46785">
    <property type="entry name" value="Winged helix' DNA-binding domain"/>
    <property type="match status" value="2"/>
</dbReference>
<reference evidence="7" key="1">
    <citation type="submission" date="2016-11" db="EMBL/GenBank/DDBJ databases">
        <authorList>
            <person name="Varghese N."/>
            <person name="Submissions S."/>
        </authorList>
    </citation>
    <scope>NUCLEOTIDE SEQUENCE</scope>
    <source>
        <strain evidence="7">DSM 4029</strain>
    </source>
</reference>
<dbReference type="GO" id="GO:0051301">
    <property type="term" value="P:cell division"/>
    <property type="evidence" value="ECO:0007669"/>
    <property type="project" value="UniProtKB-KW"/>
</dbReference>
<evidence type="ECO:0000256" key="5">
    <source>
        <dbReference type="HAMAP-Rule" id="MF_01804"/>
    </source>
</evidence>
<dbReference type="GO" id="GO:0051304">
    <property type="term" value="P:chromosome separation"/>
    <property type="evidence" value="ECO:0007669"/>
    <property type="project" value="InterPro"/>
</dbReference>